<dbReference type="PANTHER" id="PTHR35023:SF1">
    <property type="entry name" value="MG-PROTOPORPHYRIN IX CHELATASE"/>
    <property type="match status" value="1"/>
</dbReference>
<dbReference type="SUPFAM" id="SSF52540">
    <property type="entry name" value="P-loop containing nucleoside triphosphate hydrolases"/>
    <property type="match status" value="1"/>
</dbReference>
<dbReference type="InterPro" id="IPR036465">
    <property type="entry name" value="vWFA_dom_sf"/>
</dbReference>
<protein>
    <recommendedName>
        <fullName evidence="5">Mg-protoporphyrin IX chelatase</fullName>
    </recommendedName>
</protein>
<evidence type="ECO:0000256" key="6">
    <source>
        <dbReference type="ARBA" id="ARBA00053551"/>
    </source>
</evidence>
<dbReference type="InterPro" id="IPR002035">
    <property type="entry name" value="VWF_A"/>
</dbReference>
<keyword evidence="3" id="KW-0547">Nucleotide-binding</keyword>
<dbReference type="InterPro" id="IPR027417">
    <property type="entry name" value="P-loop_NTPase"/>
</dbReference>
<dbReference type="Pfam" id="PF13519">
    <property type="entry name" value="VWA_2"/>
    <property type="match status" value="1"/>
</dbReference>
<name>A0ABW9AAP2_9BURK</name>
<dbReference type="NCBIfam" id="TIGR02442">
    <property type="entry name" value="Cob-chelat-sub"/>
    <property type="match status" value="1"/>
</dbReference>
<dbReference type="Gene3D" id="1.10.8.80">
    <property type="entry name" value="Magnesium chelatase subunit I, C-Terminal domain"/>
    <property type="match status" value="1"/>
</dbReference>
<dbReference type="RefSeq" id="WP_408159168.1">
    <property type="nucleotide sequence ID" value="NZ_JAQQFM010000007.1"/>
</dbReference>
<dbReference type="Pfam" id="PF17863">
    <property type="entry name" value="AAA_lid_2"/>
    <property type="match status" value="1"/>
</dbReference>
<dbReference type="Proteomes" id="UP001629246">
    <property type="component" value="Unassembled WGS sequence"/>
</dbReference>
<dbReference type="SMART" id="SM00382">
    <property type="entry name" value="AAA"/>
    <property type="match status" value="1"/>
</dbReference>
<dbReference type="Gene3D" id="3.40.50.300">
    <property type="entry name" value="P-loop containing nucleotide triphosphate hydrolases"/>
    <property type="match status" value="1"/>
</dbReference>
<dbReference type="Pfam" id="PF01078">
    <property type="entry name" value="Mg_chelatase"/>
    <property type="match status" value="1"/>
</dbReference>
<evidence type="ECO:0000256" key="2">
    <source>
        <dbReference type="ARBA" id="ARBA00005799"/>
    </source>
</evidence>
<evidence type="ECO:0000256" key="5">
    <source>
        <dbReference type="ARBA" id="ARBA00030759"/>
    </source>
</evidence>
<dbReference type="InterPro" id="IPR041628">
    <property type="entry name" value="ChlI/MoxR_AAA_lid"/>
</dbReference>
<sequence length="705" mass="74857">MMNSLNPLAQAQADSLAASLAASVAASLAAADATPVFPFSAIVGQPLLKSALLLCAVDPGIGGVLIRGDKGTAKSTAARGLAQVLPAIARVPGCAFNCLPGKPAAACEICHPQQPAAHPAAVPFVTLPLGATEDRVLGTLDLQRALQGAQRAFQPGLLASAHRGILYIDEVNLLADHLVDVLLDVAAMGVNSVQREGLSVTHPARFTLIGTMNLEEGDLRPQLLDRFGLMVEVTAPQDKKVRAEVVRRRIAFEADPPAYAQYWQLEQQALQQRIADAQQRLPQVVLSDAMLDLISHLCCEFEVASLRADIVMHKTARAFAALAGRDQVTPDDIRDAAQLVLPHRRRRKPFEQPGLDQDKLDELMQEQQTQQNQQEQGEAPPPQPPTQNQQNQQEQDTGEGSGEQQPAVQQDDSDAAAGTQVFAAVAPGTVRKISVDSAQQSIAAQTAHAGRRSSVHDVARGSMVRAVPDSNPDRLAVGATLRSAVVRSALNGDLNESGHIEVARTDLHRQVRAGKSANLILFVVDASGSMAAQRRMEAVKGAVLALLTDVYQRRDQVAVIAFRGERAELLLAPTRSVDLAEQGLRELPTGGRTPLPHALALALETLQQAAANDAPPLLVLLSDGKANVACGELGGSDADPWRQTQALAQRIGAQGVPALVLDTEAGYLRLGRAAQLAEAMGAQYLTLEQLSAESLALTVRSQLGK</sequence>
<evidence type="ECO:0000259" key="8">
    <source>
        <dbReference type="PROSITE" id="PS50234"/>
    </source>
</evidence>
<dbReference type="SUPFAM" id="SSF53300">
    <property type="entry name" value="vWA-like"/>
    <property type="match status" value="1"/>
</dbReference>
<comment type="caution">
    <text evidence="9">The sequence shown here is derived from an EMBL/GenBank/DDBJ whole genome shotgun (WGS) entry which is preliminary data.</text>
</comment>
<keyword evidence="10" id="KW-1185">Reference proteome</keyword>
<dbReference type="InterPro" id="IPR012804">
    <property type="entry name" value="Cob_chelat_sub_put"/>
</dbReference>
<dbReference type="SMART" id="SM00327">
    <property type="entry name" value="VWA"/>
    <property type="match status" value="1"/>
</dbReference>
<dbReference type="InterPro" id="IPR052989">
    <property type="entry name" value="Mg-chelatase_DI-like"/>
</dbReference>
<dbReference type="PANTHER" id="PTHR35023">
    <property type="entry name" value="CHELATASE-RELATED"/>
    <property type="match status" value="1"/>
</dbReference>
<evidence type="ECO:0000313" key="9">
    <source>
        <dbReference type="EMBL" id="MFL9925968.1"/>
    </source>
</evidence>
<dbReference type="EMBL" id="JAQQFM010000007">
    <property type="protein sequence ID" value="MFL9925968.1"/>
    <property type="molecule type" value="Genomic_DNA"/>
</dbReference>
<accession>A0ABW9AAP2</accession>
<dbReference type="PROSITE" id="PS50234">
    <property type="entry name" value="VWFA"/>
    <property type="match status" value="1"/>
</dbReference>
<reference evidence="9 10" key="1">
    <citation type="journal article" date="2024" name="Chem. Sci.">
        <title>Discovery of megapolipeptins by genome mining of a Burkholderiales bacteria collection.</title>
        <authorList>
            <person name="Paulo B.S."/>
            <person name="Recchia M.J.J."/>
            <person name="Lee S."/>
            <person name="Fergusson C.H."/>
            <person name="Romanowski S.B."/>
            <person name="Hernandez A."/>
            <person name="Krull N."/>
            <person name="Liu D.Y."/>
            <person name="Cavanagh H."/>
            <person name="Bos A."/>
            <person name="Gray C.A."/>
            <person name="Murphy B.T."/>
            <person name="Linington R.G."/>
            <person name="Eustaquio A.S."/>
        </authorList>
    </citation>
    <scope>NUCLEOTIDE SEQUENCE [LARGE SCALE GENOMIC DNA]</scope>
    <source>
        <strain evidence="9 10">RL21-008-BIB-A</strain>
    </source>
</reference>
<evidence type="ECO:0000256" key="1">
    <source>
        <dbReference type="ARBA" id="ARBA00004800"/>
    </source>
</evidence>
<dbReference type="Gene3D" id="3.40.50.410">
    <property type="entry name" value="von Willebrand factor, type A domain"/>
    <property type="match status" value="1"/>
</dbReference>
<evidence type="ECO:0000256" key="7">
    <source>
        <dbReference type="SAM" id="MobiDB-lite"/>
    </source>
</evidence>
<gene>
    <name evidence="9" type="ORF">PQR62_16950</name>
</gene>
<evidence type="ECO:0000256" key="3">
    <source>
        <dbReference type="ARBA" id="ARBA00022741"/>
    </source>
</evidence>
<evidence type="ECO:0000256" key="4">
    <source>
        <dbReference type="ARBA" id="ARBA00022840"/>
    </source>
</evidence>
<feature type="domain" description="VWFA" evidence="8">
    <location>
        <begin position="519"/>
        <end position="703"/>
    </location>
</feature>
<dbReference type="InterPro" id="IPR003593">
    <property type="entry name" value="AAA+_ATPase"/>
</dbReference>
<comment type="pathway">
    <text evidence="1">Porphyrin-containing compound metabolism; bacteriochlorophyll biosynthesis.</text>
</comment>
<comment type="function">
    <text evidence="6">Involved in bacteriochlorophyll biosynthesis; introduces a magnesium ion into protoporphyrin IX to yield Mg-protoporphyrin IX.</text>
</comment>
<feature type="compositionally biased region" description="Low complexity" evidence="7">
    <location>
        <begin position="386"/>
        <end position="395"/>
    </location>
</feature>
<proteinExistence type="inferred from homology"/>
<feature type="region of interest" description="Disordered" evidence="7">
    <location>
        <begin position="364"/>
        <end position="415"/>
    </location>
</feature>
<dbReference type="InterPro" id="IPR000523">
    <property type="entry name" value="Mg_chelatse_chII-like_cat_dom"/>
</dbReference>
<organism evidence="9 10">
    <name type="scientific">Herbaspirillum lusitanum</name>
    <dbReference type="NCBI Taxonomy" id="213312"/>
    <lineage>
        <taxon>Bacteria</taxon>
        <taxon>Pseudomonadati</taxon>
        <taxon>Pseudomonadota</taxon>
        <taxon>Betaproteobacteria</taxon>
        <taxon>Burkholderiales</taxon>
        <taxon>Oxalobacteraceae</taxon>
        <taxon>Herbaspirillum</taxon>
    </lineage>
</organism>
<dbReference type="InterPro" id="IPR041702">
    <property type="entry name" value="BchD/ChlD_VWA"/>
</dbReference>
<keyword evidence="4" id="KW-0067">ATP-binding</keyword>
<feature type="compositionally biased region" description="Low complexity" evidence="7">
    <location>
        <begin position="365"/>
        <end position="378"/>
    </location>
</feature>
<comment type="similarity">
    <text evidence="2">Belongs to the Mg-chelatase subunits D/I family.</text>
</comment>
<dbReference type="CDD" id="cd01451">
    <property type="entry name" value="vWA_Magnesium_chelatase"/>
    <property type="match status" value="1"/>
</dbReference>
<evidence type="ECO:0000313" key="10">
    <source>
        <dbReference type="Proteomes" id="UP001629246"/>
    </source>
</evidence>